<dbReference type="SUPFAM" id="SSF52540">
    <property type="entry name" value="P-loop containing nucleoside triphosphate hydrolases"/>
    <property type="match status" value="1"/>
</dbReference>
<evidence type="ECO:0000313" key="3">
    <source>
        <dbReference type="RefSeq" id="XP_025418109.1"/>
    </source>
</evidence>
<evidence type="ECO:0000313" key="2">
    <source>
        <dbReference type="Proteomes" id="UP000694846"/>
    </source>
</evidence>
<dbReference type="Pfam" id="PF21530">
    <property type="entry name" value="Pif1_2B_dom"/>
    <property type="match status" value="1"/>
</dbReference>
<dbReference type="InterPro" id="IPR049163">
    <property type="entry name" value="Pif1-like_2B_dom"/>
</dbReference>
<feature type="domain" description="DNA helicase Pif1-like 2B" evidence="1">
    <location>
        <begin position="61"/>
        <end position="104"/>
    </location>
</feature>
<dbReference type="PANTHER" id="PTHR10492">
    <property type="match status" value="1"/>
</dbReference>
<dbReference type="Proteomes" id="UP000694846">
    <property type="component" value="Unplaced"/>
</dbReference>
<accession>A0A8B8G4E1</accession>
<dbReference type="PANTHER" id="PTHR10492:SF57">
    <property type="entry name" value="ATP-DEPENDENT DNA HELICASE"/>
    <property type="match status" value="1"/>
</dbReference>
<dbReference type="RefSeq" id="XP_025418109.1">
    <property type="nucleotide sequence ID" value="XM_025562324.1"/>
</dbReference>
<evidence type="ECO:0000259" key="1">
    <source>
        <dbReference type="Pfam" id="PF21530"/>
    </source>
</evidence>
<dbReference type="GeneID" id="112688905"/>
<gene>
    <name evidence="3" type="primary">LOC112688905</name>
</gene>
<proteinExistence type="predicted"/>
<keyword evidence="2" id="KW-1185">Reference proteome</keyword>
<dbReference type="AlphaFoldDB" id="A0A8B8G4E1"/>
<reference evidence="3" key="1">
    <citation type="submission" date="2025-08" db="UniProtKB">
        <authorList>
            <consortium name="RefSeq"/>
        </authorList>
    </citation>
    <scope>IDENTIFICATION</scope>
    <source>
        <tissue evidence="3">Whole body</tissue>
    </source>
</reference>
<name>A0A8B8G4E1_9HEMI</name>
<organism evidence="2 3">
    <name type="scientific">Sipha flava</name>
    <name type="common">yellow sugarcane aphid</name>
    <dbReference type="NCBI Taxonomy" id="143950"/>
    <lineage>
        <taxon>Eukaryota</taxon>
        <taxon>Metazoa</taxon>
        <taxon>Ecdysozoa</taxon>
        <taxon>Arthropoda</taxon>
        <taxon>Hexapoda</taxon>
        <taxon>Insecta</taxon>
        <taxon>Pterygota</taxon>
        <taxon>Neoptera</taxon>
        <taxon>Paraneoptera</taxon>
        <taxon>Hemiptera</taxon>
        <taxon>Sternorrhyncha</taxon>
        <taxon>Aphidomorpha</taxon>
        <taxon>Aphidoidea</taxon>
        <taxon>Aphididae</taxon>
        <taxon>Sipha</taxon>
    </lineage>
</organism>
<dbReference type="InterPro" id="IPR027417">
    <property type="entry name" value="P-loop_NTPase"/>
</dbReference>
<sequence>MENNVSFDEKVIVLGEDFRQVLPVIPHGSRQFTIQNWQEKTILNLYTVSKECDDFLFPTQFLNSLHLSGLPPHSLVLKQVTIGILLRNLNVVSNLMNGTRFIVRNMYDHYSNLESITGQGNGQGILLPGINLTPSYSTLPSSFTRRQFLIRIVFAMTINKAQVQILDKVGFYSNLYLVMVNFMLSYP</sequence>
<protein>
    <submittedName>
        <fullName evidence="3">Uncharacterized protein LOC112688905</fullName>
    </submittedName>
</protein>
<dbReference type="OrthoDB" id="1934841at2759"/>